<gene>
    <name evidence="1" type="ORF">DSO57_1035739</name>
</gene>
<dbReference type="Proteomes" id="UP001165960">
    <property type="component" value="Unassembled WGS sequence"/>
</dbReference>
<proteinExistence type="predicted"/>
<dbReference type="EMBL" id="QTSX02001034">
    <property type="protein sequence ID" value="KAJ9083331.1"/>
    <property type="molecule type" value="Genomic_DNA"/>
</dbReference>
<sequence length="85" mass="9319">MAIIEIPLTFVRLAFSGLAKENVSFTSPSLNLKQVLDEAIYCLILFSSVPLIAHLFLCSNLYAQILKDQCIETRESGMASIGPTV</sequence>
<evidence type="ECO:0000313" key="1">
    <source>
        <dbReference type="EMBL" id="KAJ9083331.1"/>
    </source>
</evidence>
<organism evidence="1 2">
    <name type="scientific">Entomophthora muscae</name>
    <dbReference type="NCBI Taxonomy" id="34485"/>
    <lineage>
        <taxon>Eukaryota</taxon>
        <taxon>Fungi</taxon>
        <taxon>Fungi incertae sedis</taxon>
        <taxon>Zoopagomycota</taxon>
        <taxon>Entomophthoromycotina</taxon>
        <taxon>Entomophthoromycetes</taxon>
        <taxon>Entomophthorales</taxon>
        <taxon>Entomophthoraceae</taxon>
        <taxon>Entomophthora</taxon>
    </lineage>
</organism>
<accession>A0ACC2U999</accession>
<comment type="caution">
    <text evidence="1">The sequence shown here is derived from an EMBL/GenBank/DDBJ whole genome shotgun (WGS) entry which is preliminary data.</text>
</comment>
<protein>
    <submittedName>
        <fullName evidence="1">Uncharacterized protein</fullName>
    </submittedName>
</protein>
<evidence type="ECO:0000313" key="2">
    <source>
        <dbReference type="Proteomes" id="UP001165960"/>
    </source>
</evidence>
<name>A0ACC2U999_9FUNG</name>
<keyword evidence="2" id="KW-1185">Reference proteome</keyword>
<reference evidence="1" key="1">
    <citation type="submission" date="2022-04" db="EMBL/GenBank/DDBJ databases">
        <title>Genome of the entomopathogenic fungus Entomophthora muscae.</title>
        <authorList>
            <person name="Elya C."/>
            <person name="Lovett B.R."/>
            <person name="Lee E."/>
            <person name="Macias A.M."/>
            <person name="Hajek A.E."/>
            <person name="De Bivort B.L."/>
            <person name="Kasson M.T."/>
            <person name="De Fine Licht H.H."/>
            <person name="Stajich J.E."/>
        </authorList>
    </citation>
    <scope>NUCLEOTIDE SEQUENCE</scope>
    <source>
        <strain evidence="1">Berkeley</strain>
    </source>
</reference>